<dbReference type="EMBL" id="RJKE01000001">
    <property type="protein sequence ID" value="ROO85901.1"/>
    <property type="molecule type" value="Genomic_DNA"/>
</dbReference>
<evidence type="ECO:0008006" key="4">
    <source>
        <dbReference type="Google" id="ProtNLM"/>
    </source>
</evidence>
<dbReference type="AlphaFoldDB" id="A0A3N1CX99"/>
<dbReference type="Proteomes" id="UP000272400">
    <property type="component" value="Unassembled WGS sequence"/>
</dbReference>
<protein>
    <recommendedName>
        <fullName evidence="4">Neocarzinostatin family protein</fullName>
    </recommendedName>
</protein>
<keyword evidence="3" id="KW-1185">Reference proteome</keyword>
<feature type="signal peptide" evidence="1">
    <location>
        <begin position="1"/>
        <end position="25"/>
    </location>
</feature>
<feature type="chain" id="PRO_5018063316" description="Neocarzinostatin family protein" evidence="1">
    <location>
        <begin position="26"/>
        <end position="221"/>
    </location>
</feature>
<accession>A0A3N1CX99</accession>
<comment type="caution">
    <text evidence="2">The sequence shown here is derived from an EMBL/GenBank/DDBJ whole genome shotgun (WGS) entry which is preliminary data.</text>
</comment>
<name>A0A3N1CX99_9ACTN</name>
<sequence length="221" mass="20949">MLRKIAISAAGAGAIALLVSNPAMAVGTFPPSAPYGITSWTATGASAVTASSTNISFQDVTAGITANCTSGSASGTLNASGGPTDPVVSGLSISTSGCASTSPALSFTLTPNTPGGAWELYATGPTSGGVTPGQIRGVSVKGTALGGLCVVQVDGPGGANSQTGVINGSYSAGVITASGSSNITIASASIGCFGAIKKGDVATLSGTFNVTSSPVPTISAV</sequence>
<gene>
    <name evidence="2" type="ORF">EDD29_3455</name>
</gene>
<evidence type="ECO:0000256" key="1">
    <source>
        <dbReference type="SAM" id="SignalP"/>
    </source>
</evidence>
<evidence type="ECO:0000313" key="3">
    <source>
        <dbReference type="Proteomes" id="UP000272400"/>
    </source>
</evidence>
<proteinExistence type="predicted"/>
<evidence type="ECO:0000313" key="2">
    <source>
        <dbReference type="EMBL" id="ROO85901.1"/>
    </source>
</evidence>
<organism evidence="2 3">
    <name type="scientific">Actinocorallia herbida</name>
    <dbReference type="NCBI Taxonomy" id="58109"/>
    <lineage>
        <taxon>Bacteria</taxon>
        <taxon>Bacillati</taxon>
        <taxon>Actinomycetota</taxon>
        <taxon>Actinomycetes</taxon>
        <taxon>Streptosporangiales</taxon>
        <taxon>Thermomonosporaceae</taxon>
        <taxon>Actinocorallia</taxon>
    </lineage>
</organism>
<keyword evidence="1" id="KW-0732">Signal</keyword>
<dbReference type="RefSeq" id="WP_123665353.1">
    <property type="nucleotide sequence ID" value="NZ_RJKE01000001.1"/>
</dbReference>
<reference evidence="2 3" key="1">
    <citation type="submission" date="2018-11" db="EMBL/GenBank/DDBJ databases">
        <title>Sequencing the genomes of 1000 actinobacteria strains.</title>
        <authorList>
            <person name="Klenk H.-P."/>
        </authorList>
    </citation>
    <scope>NUCLEOTIDE SEQUENCE [LARGE SCALE GENOMIC DNA]</scope>
    <source>
        <strain evidence="2 3">DSM 44254</strain>
    </source>
</reference>